<evidence type="ECO:0000256" key="1">
    <source>
        <dbReference type="SAM" id="Phobius"/>
    </source>
</evidence>
<protein>
    <submittedName>
        <fullName evidence="2 3">Membrane protein</fullName>
    </submittedName>
</protein>
<evidence type="ECO:0000313" key="5">
    <source>
        <dbReference type="Proteomes" id="UP000522688"/>
    </source>
</evidence>
<name>A0A7W3JJW1_9MICO</name>
<keyword evidence="1" id="KW-0812">Transmembrane</keyword>
<comment type="caution">
    <text evidence="3">The sequence shown here is derived from an EMBL/GenBank/DDBJ whole genome shotgun (WGS) entry which is preliminary data.</text>
</comment>
<feature type="transmembrane region" description="Helical" evidence="1">
    <location>
        <begin position="99"/>
        <end position="121"/>
    </location>
</feature>
<dbReference type="Proteomes" id="UP000522688">
    <property type="component" value="Unassembled WGS sequence"/>
</dbReference>
<dbReference type="Proteomes" id="UP000321154">
    <property type="component" value="Unassembled WGS sequence"/>
</dbReference>
<evidence type="ECO:0000313" key="3">
    <source>
        <dbReference type="EMBL" id="MBA8814192.1"/>
    </source>
</evidence>
<organism evidence="3 5">
    <name type="scientific">Frigoribacterium faeni</name>
    <dbReference type="NCBI Taxonomy" id="145483"/>
    <lineage>
        <taxon>Bacteria</taxon>
        <taxon>Bacillati</taxon>
        <taxon>Actinomycetota</taxon>
        <taxon>Actinomycetes</taxon>
        <taxon>Micrococcales</taxon>
        <taxon>Microbacteriaceae</taxon>
        <taxon>Frigoribacterium</taxon>
    </lineage>
</organism>
<keyword evidence="1" id="KW-1133">Transmembrane helix</keyword>
<dbReference type="AlphaFoldDB" id="A0A7W3JJW1"/>
<dbReference type="PANTHER" id="PTHR40078:SF1">
    <property type="entry name" value="INTEGRAL MEMBRANE PROTEIN"/>
    <property type="match status" value="1"/>
</dbReference>
<dbReference type="RefSeq" id="WP_146856824.1">
    <property type="nucleotide sequence ID" value="NZ_BAAAHR010000007.1"/>
</dbReference>
<dbReference type="Pfam" id="PF19700">
    <property type="entry name" value="DUF6198"/>
    <property type="match status" value="1"/>
</dbReference>
<sequence>MLLSRRLLQLFVGLFAYGFAISLMVRAGIGVAPWDVLSQGLAKHTGMSFGLITFLTSLVVLLLWIPLKQRPRFGTVANTLSIGPVADLGLRVLPQQTEWWAQGLTFAGGLLLLAVASGLYIGADFGPGPRDGLMLGLHRRLGWRVGVARTSIELTVLAAGWLLGGQVGIGTAAEALLIGPLVGVTLPLFARRASSAPASPSLAAATRPDMPRV</sequence>
<gene>
    <name evidence="3" type="ORF">FB463_002458</name>
    <name evidence="2" type="ORF">FFA01_28090</name>
</gene>
<feature type="transmembrane region" description="Helical" evidence="1">
    <location>
        <begin position="7"/>
        <end position="29"/>
    </location>
</feature>
<dbReference type="OrthoDB" id="154912at2"/>
<dbReference type="EMBL" id="JACGWW010000003">
    <property type="protein sequence ID" value="MBA8814192.1"/>
    <property type="molecule type" value="Genomic_DNA"/>
</dbReference>
<evidence type="ECO:0000313" key="2">
    <source>
        <dbReference type="EMBL" id="GEK84500.1"/>
    </source>
</evidence>
<dbReference type="EMBL" id="BJUV01000040">
    <property type="protein sequence ID" value="GEK84500.1"/>
    <property type="molecule type" value="Genomic_DNA"/>
</dbReference>
<reference evidence="2 4" key="1">
    <citation type="submission" date="2019-07" db="EMBL/GenBank/DDBJ databases">
        <title>Whole genome shotgun sequence of Frigoribacterium faeni NBRC 103066.</title>
        <authorList>
            <person name="Hosoyama A."/>
            <person name="Uohara A."/>
            <person name="Ohji S."/>
            <person name="Ichikawa N."/>
        </authorList>
    </citation>
    <scope>NUCLEOTIDE SEQUENCE [LARGE SCALE GENOMIC DNA]</scope>
    <source>
        <strain evidence="2 4">NBRC 103066</strain>
    </source>
</reference>
<evidence type="ECO:0000313" key="4">
    <source>
        <dbReference type="Proteomes" id="UP000321154"/>
    </source>
</evidence>
<feature type="transmembrane region" description="Helical" evidence="1">
    <location>
        <begin position="169"/>
        <end position="190"/>
    </location>
</feature>
<dbReference type="InterPro" id="IPR038750">
    <property type="entry name" value="YczE/YyaS-like"/>
</dbReference>
<keyword evidence="4" id="KW-1185">Reference proteome</keyword>
<accession>A0A7W3JJW1</accession>
<keyword evidence="1" id="KW-0472">Membrane</keyword>
<reference evidence="3 5" key="2">
    <citation type="submission" date="2020-07" db="EMBL/GenBank/DDBJ databases">
        <title>Sequencing the genomes of 1000 actinobacteria strains.</title>
        <authorList>
            <person name="Klenk H.-P."/>
        </authorList>
    </citation>
    <scope>NUCLEOTIDE SEQUENCE [LARGE SCALE GENOMIC DNA]</scope>
    <source>
        <strain evidence="3 5">DSM 10309</strain>
    </source>
</reference>
<feature type="transmembrane region" description="Helical" evidence="1">
    <location>
        <begin position="49"/>
        <end position="67"/>
    </location>
</feature>
<dbReference type="PANTHER" id="PTHR40078">
    <property type="entry name" value="INTEGRAL MEMBRANE PROTEIN-RELATED"/>
    <property type="match status" value="1"/>
</dbReference>
<proteinExistence type="predicted"/>